<keyword evidence="3" id="KW-1185">Reference proteome</keyword>
<reference evidence="1 3" key="1">
    <citation type="submission" date="2017-11" db="EMBL/GenBank/DDBJ databases">
        <title>The genome of Rhizophagus clarus HR1 reveals common genetic basis of auxotrophy among arbuscular mycorrhizal fungi.</title>
        <authorList>
            <person name="Kobayashi Y."/>
        </authorList>
    </citation>
    <scope>NUCLEOTIDE SEQUENCE [LARGE SCALE GENOMIC DNA]</scope>
    <source>
        <strain evidence="1 3">HR1</strain>
    </source>
</reference>
<sequence>MVCRSYEYHKEVMNAIGYSNSHGGRIPAREEKDAVWWEALDEVKNDLKLKNKSNFIKVRSGCGIEFENKLKVITLSNSNQIEINASPIINEITNAISNSLDS</sequence>
<dbReference type="EMBL" id="BLAL01000285">
    <property type="protein sequence ID" value="GET00493.1"/>
    <property type="molecule type" value="Genomic_DNA"/>
</dbReference>
<comment type="caution">
    <text evidence="1">The sequence shown here is derived from an EMBL/GenBank/DDBJ whole genome shotgun (WGS) entry which is preliminary data.</text>
</comment>
<dbReference type="Proteomes" id="UP000247702">
    <property type="component" value="Unassembled WGS sequence"/>
</dbReference>
<name>A0A2Z6S1K0_9GLOM</name>
<evidence type="ECO:0000313" key="2">
    <source>
        <dbReference type="EMBL" id="GET00493.1"/>
    </source>
</evidence>
<evidence type="ECO:0000313" key="1">
    <source>
        <dbReference type="EMBL" id="GBB98216.1"/>
    </source>
</evidence>
<protein>
    <submittedName>
        <fullName evidence="1">Uncharacterized protein</fullName>
    </submittedName>
</protein>
<reference evidence="2" key="2">
    <citation type="submission" date="2019-10" db="EMBL/GenBank/DDBJ databases">
        <title>Conservation and host-specific expression of non-tandemly repeated heterogenous ribosome RNA gene in arbuscular mycorrhizal fungi.</title>
        <authorList>
            <person name="Maeda T."/>
            <person name="Kobayashi Y."/>
            <person name="Nakagawa T."/>
            <person name="Ezawa T."/>
            <person name="Yamaguchi K."/>
            <person name="Bino T."/>
            <person name="Nishimoto Y."/>
            <person name="Shigenobu S."/>
            <person name="Kawaguchi M."/>
        </authorList>
    </citation>
    <scope>NUCLEOTIDE SEQUENCE</scope>
    <source>
        <strain evidence="2">HR1</strain>
    </source>
</reference>
<proteinExistence type="predicted"/>
<accession>A0A2Z6S1K0</accession>
<gene>
    <name evidence="2" type="ORF">RCL2_002694800</name>
    <name evidence="1" type="ORF">RclHR1_03170012</name>
</gene>
<organism evidence="1 3">
    <name type="scientific">Rhizophagus clarus</name>
    <dbReference type="NCBI Taxonomy" id="94130"/>
    <lineage>
        <taxon>Eukaryota</taxon>
        <taxon>Fungi</taxon>
        <taxon>Fungi incertae sedis</taxon>
        <taxon>Mucoromycota</taxon>
        <taxon>Glomeromycotina</taxon>
        <taxon>Glomeromycetes</taxon>
        <taxon>Glomerales</taxon>
        <taxon>Glomeraceae</taxon>
        <taxon>Rhizophagus</taxon>
    </lineage>
</organism>
<dbReference type="Proteomes" id="UP000615446">
    <property type="component" value="Unassembled WGS sequence"/>
</dbReference>
<dbReference type="EMBL" id="BEXD01002413">
    <property type="protein sequence ID" value="GBB98216.1"/>
    <property type="molecule type" value="Genomic_DNA"/>
</dbReference>
<dbReference type="AlphaFoldDB" id="A0A2Z6S1K0"/>
<evidence type="ECO:0000313" key="3">
    <source>
        <dbReference type="Proteomes" id="UP000247702"/>
    </source>
</evidence>